<feature type="region of interest" description="Disordered" evidence="1">
    <location>
        <begin position="152"/>
        <end position="172"/>
    </location>
</feature>
<gene>
    <name evidence="2" type="ORF">U9M48_000953</name>
</gene>
<feature type="region of interest" description="Disordered" evidence="1">
    <location>
        <begin position="289"/>
        <end position="338"/>
    </location>
</feature>
<keyword evidence="3" id="KW-1185">Reference proteome</keyword>
<evidence type="ECO:0000313" key="3">
    <source>
        <dbReference type="Proteomes" id="UP001341281"/>
    </source>
</evidence>
<feature type="region of interest" description="Disordered" evidence="1">
    <location>
        <begin position="1"/>
        <end position="85"/>
    </location>
</feature>
<feature type="compositionally biased region" description="Basic and acidic residues" evidence="1">
    <location>
        <begin position="307"/>
        <end position="322"/>
    </location>
</feature>
<organism evidence="2 3">
    <name type="scientific">Paspalum notatum var. saurae</name>
    <dbReference type="NCBI Taxonomy" id="547442"/>
    <lineage>
        <taxon>Eukaryota</taxon>
        <taxon>Viridiplantae</taxon>
        <taxon>Streptophyta</taxon>
        <taxon>Embryophyta</taxon>
        <taxon>Tracheophyta</taxon>
        <taxon>Spermatophyta</taxon>
        <taxon>Magnoliopsida</taxon>
        <taxon>Liliopsida</taxon>
        <taxon>Poales</taxon>
        <taxon>Poaceae</taxon>
        <taxon>PACMAD clade</taxon>
        <taxon>Panicoideae</taxon>
        <taxon>Andropogonodae</taxon>
        <taxon>Paspaleae</taxon>
        <taxon>Paspalinae</taxon>
        <taxon>Paspalum</taxon>
    </lineage>
</organism>
<accession>A0AAQ3PMM5</accession>
<sequence length="338" mass="35778">MASSRTQIQGEGQQKSDGGSGGRGNEPVGRSLRRTQTVGGRAERRRALPCTAPPRLASPPHHPLRLGPGTASPRCRPAPSPAPLHLAVAQPPPPLPAPVATARSPPERAACRHGEACGCSAAALVDGGGVAEQRRHGARAVASPCARPRRAASLQVRGVPGRRQKRCGTGGGQRRYVVPAELVEPLGRPSARWWQLRNGTQASGADEPHRPRIRPLPHIQVVSSPSAIPHIDQVNCCCLHCRNQRLEQDKNRAAVVTLNSEIQPRSSRRTCHLVGILCPGVLKCSRQQKATSREQSSQGSGGGGEGKYVEEATCRGDGDRHWLPPVEDVAPVGGGDEA</sequence>
<feature type="compositionally biased region" description="Polar residues" evidence="1">
    <location>
        <begin position="1"/>
        <end position="17"/>
    </location>
</feature>
<dbReference type="AlphaFoldDB" id="A0AAQ3PMM5"/>
<evidence type="ECO:0000256" key="1">
    <source>
        <dbReference type="SAM" id="MobiDB-lite"/>
    </source>
</evidence>
<proteinExistence type="predicted"/>
<reference evidence="2 3" key="1">
    <citation type="submission" date="2024-02" db="EMBL/GenBank/DDBJ databases">
        <title>High-quality chromosome-scale genome assembly of Pensacola bahiagrass (Paspalum notatum Flugge var. saurae).</title>
        <authorList>
            <person name="Vega J.M."/>
            <person name="Podio M."/>
            <person name="Orjuela J."/>
            <person name="Siena L.A."/>
            <person name="Pessino S.C."/>
            <person name="Combes M.C."/>
            <person name="Mariac C."/>
            <person name="Albertini E."/>
            <person name="Pupilli F."/>
            <person name="Ortiz J.P.A."/>
            <person name="Leblanc O."/>
        </authorList>
    </citation>
    <scope>NUCLEOTIDE SEQUENCE [LARGE SCALE GENOMIC DNA]</scope>
    <source>
        <strain evidence="2">R1</strain>
        <tissue evidence="2">Leaf</tissue>
    </source>
</reference>
<name>A0AAQ3PMM5_PASNO</name>
<dbReference type="EMBL" id="CP144745">
    <property type="protein sequence ID" value="WVZ49612.1"/>
    <property type="molecule type" value="Genomic_DNA"/>
</dbReference>
<protein>
    <submittedName>
        <fullName evidence="2">Uncharacterized protein</fullName>
    </submittedName>
</protein>
<dbReference type="Proteomes" id="UP001341281">
    <property type="component" value="Chromosome 01"/>
</dbReference>
<evidence type="ECO:0000313" key="2">
    <source>
        <dbReference type="EMBL" id="WVZ49612.1"/>
    </source>
</evidence>